<accession>A0AA35YKB9</accession>
<evidence type="ECO:0000313" key="1">
    <source>
        <dbReference type="EMBL" id="CAI9275534.1"/>
    </source>
</evidence>
<gene>
    <name evidence="1" type="ORF">LSALG_LOCUS15557</name>
</gene>
<protein>
    <submittedName>
        <fullName evidence="1">Uncharacterized protein</fullName>
    </submittedName>
</protein>
<dbReference type="Proteomes" id="UP001177003">
    <property type="component" value="Chromosome 3"/>
</dbReference>
<dbReference type="EMBL" id="OX465079">
    <property type="protein sequence ID" value="CAI9275534.1"/>
    <property type="molecule type" value="Genomic_DNA"/>
</dbReference>
<evidence type="ECO:0000313" key="2">
    <source>
        <dbReference type="Proteomes" id="UP001177003"/>
    </source>
</evidence>
<sequence>MIWKCLEIWSLPRTDERRLVLTRRLGEAPSDPTASSLFLHSDCRSNLSFDLSSSDQFSVSFQLSPCNPCSSSLPKNQFVPAWFHQNSIPHHKFYFPNLKPTTNFHSIASDFKLLNTVVAQRTTQHVDTVVAQKLHTNHHMFSKIYGKVMVARKVKFRGEVQGTII</sequence>
<keyword evidence="2" id="KW-1185">Reference proteome</keyword>
<reference evidence="1" key="1">
    <citation type="submission" date="2023-04" db="EMBL/GenBank/DDBJ databases">
        <authorList>
            <person name="Vijverberg K."/>
            <person name="Xiong W."/>
            <person name="Schranz E."/>
        </authorList>
    </citation>
    <scope>NUCLEOTIDE SEQUENCE</scope>
</reference>
<dbReference type="AlphaFoldDB" id="A0AA35YKB9"/>
<proteinExistence type="predicted"/>
<name>A0AA35YKB9_LACSI</name>
<organism evidence="1 2">
    <name type="scientific">Lactuca saligna</name>
    <name type="common">Willowleaf lettuce</name>
    <dbReference type="NCBI Taxonomy" id="75948"/>
    <lineage>
        <taxon>Eukaryota</taxon>
        <taxon>Viridiplantae</taxon>
        <taxon>Streptophyta</taxon>
        <taxon>Embryophyta</taxon>
        <taxon>Tracheophyta</taxon>
        <taxon>Spermatophyta</taxon>
        <taxon>Magnoliopsida</taxon>
        <taxon>eudicotyledons</taxon>
        <taxon>Gunneridae</taxon>
        <taxon>Pentapetalae</taxon>
        <taxon>asterids</taxon>
        <taxon>campanulids</taxon>
        <taxon>Asterales</taxon>
        <taxon>Asteraceae</taxon>
        <taxon>Cichorioideae</taxon>
        <taxon>Cichorieae</taxon>
        <taxon>Lactucinae</taxon>
        <taxon>Lactuca</taxon>
    </lineage>
</organism>